<keyword evidence="2" id="KW-1185">Reference proteome</keyword>
<sequence length="865" mass="88391">MSVFGAAAYAAAPEAGSVIGNQAVATYTNSSGDTITVTSNKVETVVQQVAGLTMISDNSEAIAPGGKAFLPHIVTNDGNGPDSFALTATEQDSGALDTTLVFYPDANMDGVADSATPITSTPVLAPGEQYGFIIEASASSTQTGTDNIDVLAVSALDNTVTDANVDTLTISNGAIVEVVKSMTVDPASGTGNNAIVDSGDEVTITLTYSSTGLVSANNYVVRDILDGRLNYVANSATWSDATGPLGEANAANATDQTNGGGQTIAWSYDNAQTLQFILSEVPSGRSGSVTFKATIADGAPAGIIPNTATQTVDGAAFPDSNTASVTVDEQFSLEIDDTKINLDGTRDGTVASATDTDAAANDVVTDNADVYQGATIPFEFVISNTSNVTDSYTLDVNNVDFPAGTTFRMVAEDGATPIVGTVGPLVSGDAVKVTLLATLPTDVTPVPTTEYTANVVATSENSGTFDSSTAEYTGAVLASAIDLENKVAGSEGDGAAPTNGGLPWVTQTTDPGVAVSFPMNVENGGTTSDSFNLELAQAIPAGWTVEFQTLDGTVVSNTGTIPAGGSKDFNVVITPTEGYPPSDNPIDILVSSAVTGQSDRIVNQLTINKVVDVAIEADQEAQAAPGGIVDMVHTVTNNSNVAITEGAISQSGLTDFSGAIYWDANQNGVIDATEVIVDNFDDLVDGVAAGTNGLAAGDQISLIYRVQTPSSATPGLSEIGTIALANTLNAGADTDVDTADNAVNDKVVIVSGDVTLTKMQYIDPLCTGAPGTFTKNRLDVEPGQCIRYQIEAENTGTTNAGNVRIRDVAPAYSTIHTCGGACTYSVYPAEPASSVTITGTTADSFHNTVLPGDFARLEFTVKVSE</sequence>
<proteinExistence type="predicted"/>
<reference evidence="1 2" key="1">
    <citation type="submission" date="2016-10" db="EMBL/GenBank/DDBJ databases">
        <authorList>
            <person name="Varghese N."/>
            <person name="Submissions S."/>
        </authorList>
    </citation>
    <scope>NUCLEOTIDE SEQUENCE [LARGE SCALE GENOMIC DNA]</scope>
    <source>
        <strain evidence="1 2">FF3</strain>
    </source>
</reference>
<dbReference type="GeneID" id="80819959"/>
<dbReference type="InterPro" id="IPR047589">
    <property type="entry name" value="DUF11_rpt"/>
</dbReference>
<comment type="caution">
    <text evidence="1">The sequence shown here is derived from an EMBL/GenBank/DDBJ whole genome shotgun (WGS) entry which is preliminary data.</text>
</comment>
<dbReference type="Proteomes" id="UP000182932">
    <property type="component" value="Unassembled WGS sequence"/>
</dbReference>
<evidence type="ECO:0000313" key="2">
    <source>
        <dbReference type="Proteomes" id="UP000182932"/>
    </source>
</evidence>
<accession>A0A975WD31</accession>
<dbReference type="RefSeq" id="WP_048535655.1">
    <property type="nucleotide sequence ID" value="NZ_CATLQZ010000017.1"/>
</dbReference>
<evidence type="ECO:0000313" key="1">
    <source>
        <dbReference type="EMBL" id="SEJ97923.1"/>
    </source>
</evidence>
<dbReference type="EMBL" id="FNYY01000016">
    <property type="protein sequence ID" value="SEJ97923.1"/>
    <property type="molecule type" value="Genomic_DNA"/>
</dbReference>
<gene>
    <name evidence="1" type="ORF">SAMN04487940_11631</name>
</gene>
<organism evidence="1 2">
    <name type="scientific">Marinovum algicola</name>
    <dbReference type="NCBI Taxonomy" id="42444"/>
    <lineage>
        <taxon>Bacteria</taxon>
        <taxon>Pseudomonadati</taxon>
        <taxon>Pseudomonadota</taxon>
        <taxon>Alphaproteobacteria</taxon>
        <taxon>Rhodobacterales</taxon>
        <taxon>Roseobacteraceae</taxon>
        <taxon>Marinovum</taxon>
    </lineage>
</organism>
<dbReference type="NCBIfam" id="TIGR01451">
    <property type="entry name" value="B_ant_repeat"/>
    <property type="match status" value="2"/>
</dbReference>
<dbReference type="AlphaFoldDB" id="A0A975WD31"/>
<dbReference type="Gene3D" id="2.60.40.740">
    <property type="match status" value="1"/>
</dbReference>
<name>A0A975WD31_9RHOB</name>
<protein>
    <submittedName>
        <fullName evidence="1">Conserved repeat domain-containing protein</fullName>
    </submittedName>
</protein>